<sequence>MRDRQNIRRYIRVVLEEVAHLRCDETGPEGFGTADAQVPGKPSGGAENLFAGYQQCTFQGFGVTDQALPLHGQHEARGSRFLEQHGAQALLQGADASRYRGVVHPKAASCTACGASTSDLEKEAHVVPVQVTLRCTCLHIHQAFLPYFERASE</sequence>
<dbReference type="EMBL" id="CABVHB010000047">
    <property type="protein sequence ID" value="VVN25110.1"/>
    <property type="molecule type" value="Genomic_DNA"/>
</dbReference>
<dbReference type="Proteomes" id="UP000344274">
    <property type="component" value="Unassembled WGS sequence"/>
</dbReference>
<evidence type="ECO:0000313" key="1">
    <source>
        <dbReference type="EMBL" id="VVN25110.1"/>
    </source>
</evidence>
<reference evidence="1 2" key="1">
    <citation type="submission" date="2019-09" db="EMBL/GenBank/DDBJ databases">
        <authorList>
            <person name="Chandra G."/>
            <person name="Truman W A."/>
        </authorList>
    </citation>
    <scope>NUCLEOTIDE SEQUENCE [LARGE SCALE GENOMIC DNA]</scope>
    <source>
        <strain evidence="1">PS673</strain>
    </source>
</reference>
<name>A0A5E6W999_PSEFL</name>
<dbReference type="AlphaFoldDB" id="A0A5E6W999"/>
<accession>A0A5E6W999</accession>
<organism evidence="1 2">
    <name type="scientific">Pseudomonas fluorescens</name>
    <dbReference type="NCBI Taxonomy" id="294"/>
    <lineage>
        <taxon>Bacteria</taxon>
        <taxon>Pseudomonadati</taxon>
        <taxon>Pseudomonadota</taxon>
        <taxon>Gammaproteobacteria</taxon>
        <taxon>Pseudomonadales</taxon>
        <taxon>Pseudomonadaceae</taxon>
        <taxon>Pseudomonas</taxon>
    </lineage>
</organism>
<protein>
    <submittedName>
        <fullName evidence="1">Uncharacterized protein</fullName>
    </submittedName>
</protein>
<proteinExistence type="predicted"/>
<evidence type="ECO:0000313" key="2">
    <source>
        <dbReference type="Proteomes" id="UP000344274"/>
    </source>
</evidence>
<gene>
    <name evidence="1" type="ORF">PS673_04508</name>
</gene>